<sequence>MSKRKTMLDTPRKMVVKALDRTKSTLKSANGYALNTTEEVVTEGIQFVEQWQKVANKALKGGLSIAAKNQDIVFDALTGVKKHMILSKKRFNKLTS</sequence>
<proteinExistence type="predicted"/>
<organism evidence="1 2">
    <name type="scientific">Winogradskyella alexanderae</name>
    <dbReference type="NCBI Taxonomy" id="2877123"/>
    <lineage>
        <taxon>Bacteria</taxon>
        <taxon>Pseudomonadati</taxon>
        <taxon>Bacteroidota</taxon>
        <taxon>Flavobacteriia</taxon>
        <taxon>Flavobacteriales</taxon>
        <taxon>Flavobacteriaceae</taxon>
        <taxon>Winogradskyella</taxon>
    </lineage>
</organism>
<dbReference type="Proteomes" id="UP001198901">
    <property type="component" value="Unassembled WGS sequence"/>
</dbReference>
<protein>
    <recommendedName>
        <fullName evidence="3">Phasin domain-containing protein</fullName>
    </recommendedName>
</protein>
<keyword evidence="2" id="KW-1185">Reference proteome</keyword>
<comment type="caution">
    <text evidence="1">The sequence shown here is derived from an EMBL/GenBank/DDBJ whole genome shotgun (WGS) entry which is preliminary data.</text>
</comment>
<evidence type="ECO:0000313" key="1">
    <source>
        <dbReference type="EMBL" id="MCA0133537.1"/>
    </source>
</evidence>
<reference evidence="2" key="1">
    <citation type="submission" date="2023-07" db="EMBL/GenBank/DDBJ databases">
        <authorList>
            <person name="Yue Y."/>
        </authorList>
    </citation>
    <scope>NUCLEOTIDE SEQUENCE [LARGE SCALE GENOMIC DNA]</scope>
    <source>
        <strain evidence="2">D23</strain>
    </source>
</reference>
<accession>A0ABS7XXB6</accession>
<dbReference type="EMBL" id="JAIUJR010000009">
    <property type="protein sequence ID" value="MCA0133537.1"/>
    <property type="molecule type" value="Genomic_DNA"/>
</dbReference>
<gene>
    <name evidence="1" type="ORF">LBU54_13150</name>
</gene>
<name>A0ABS7XXB6_9FLAO</name>
<evidence type="ECO:0000313" key="2">
    <source>
        <dbReference type="Proteomes" id="UP001198901"/>
    </source>
</evidence>
<dbReference type="RefSeq" id="WP_224530653.1">
    <property type="nucleotide sequence ID" value="NZ_JAIUJR010000009.1"/>
</dbReference>
<evidence type="ECO:0008006" key="3">
    <source>
        <dbReference type="Google" id="ProtNLM"/>
    </source>
</evidence>